<feature type="region of interest" description="Disordered" evidence="1">
    <location>
        <begin position="1"/>
        <end position="165"/>
    </location>
</feature>
<feature type="compositionally biased region" description="Polar residues" evidence="1">
    <location>
        <begin position="119"/>
        <end position="148"/>
    </location>
</feature>
<feature type="compositionally biased region" description="Basic and acidic residues" evidence="1">
    <location>
        <begin position="747"/>
        <end position="762"/>
    </location>
</feature>
<dbReference type="SMART" id="SM01054">
    <property type="entry name" value="CaM_binding"/>
    <property type="match status" value="1"/>
</dbReference>
<feature type="compositionally biased region" description="Polar residues" evidence="1">
    <location>
        <begin position="87"/>
        <end position="111"/>
    </location>
</feature>
<gene>
    <name evidence="3" type="ORF">Din_001528</name>
</gene>
<dbReference type="InterPro" id="IPR044681">
    <property type="entry name" value="PICBP-like"/>
</dbReference>
<dbReference type="InterPro" id="IPR012417">
    <property type="entry name" value="CaM-bd_dom_pln"/>
</dbReference>
<protein>
    <recommendedName>
        <fullName evidence="2">Calmodulin-binding domain-containing protein</fullName>
    </recommendedName>
</protein>
<feature type="compositionally biased region" description="Basic and acidic residues" evidence="1">
    <location>
        <begin position="644"/>
        <end position="657"/>
    </location>
</feature>
<feature type="compositionally biased region" description="Polar residues" evidence="1">
    <location>
        <begin position="480"/>
        <end position="491"/>
    </location>
</feature>
<feature type="domain" description="Calmodulin-binding" evidence="2">
    <location>
        <begin position="813"/>
        <end position="927"/>
    </location>
</feature>
<dbReference type="GO" id="GO:0005516">
    <property type="term" value="F:calmodulin binding"/>
    <property type="evidence" value="ECO:0007669"/>
    <property type="project" value="InterPro"/>
</dbReference>
<accession>A0A5B6YJQ7</accession>
<dbReference type="PANTHER" id="PTHR33923:SF2">
    <property type="entry name" value="CALMODULIN-BINDING PROTEIN-RELATED"/>
    <property type="match status" value="1"/>
</dbReference>
<evidence type="ECO:0000256" key="1">
    <source>
        <dbReference type="SAM" id="MobiDB-lite"/>
    </source>
</evidence>
<reference evidence="3" key="1">
    <citation type="submission" date="2019-08" db="EMBL/GenBank/DDBJ databases">
        <title>Reference gene set and small RNA set construction with multiple tissues from Davidia involucrata Baill.</title>
        <authorList>
            <person name="Yang H."/>
            <person name="Zhou C."/>
            <person name="Li G."/>
            <person name="Wang J."/>
            <person name="Gao P."/>
            <person name="Wang M."/>
            <person name="Wang R."/>
            <person name="Zhao Y."/>
        </authorList>
    </citation>
    <scope>NUCLEOTIDE SEQUENCE</scope>
    <source>
        <tissue evidence="3">Mixed with DoveR01_LX</tissue>
    </source>
</reference>
<dbReference type="AlphaFoldDB" id="A0A5B6YJQ7"/>
<dbReference type="PANTHER" id="PTHR33923">
    <property type="entry name" value="CALMODULIN-BINDING PROTEIN-RELATED"/>
    <property type="match status" value="1"/>
</dbReference>
<dbReference type="Pfam" id="PF07839">
    <property type="entry name" value="CaM_binding"/>
    <property type="match status" value="1"/>
</dbReference>
<name>A0A5B6YJQ7_DAVIN</name>
<feature type="region of interest" description="Disordered" evidence="1">
    <location>
        <begin position="643"/>
        <end position="672"/>
    </location>
</feature>
<feature type="compositionally biased region" description="Basic and acidic residues" evidence="1">
    <location>
        <begin position="780"/>
        <end position="790"/>
    </location>
</feature>
<feature type="region of interest" description="Disordered" evidence="1">
    <location>
        <begin position="480"/>
        <end position="549"/>
    </location>
</feature>
<evidence type="ECO:0000259" key="2">
    <source>
        <dbReference type="SMART" id="SM01054"/>
    </source>
</evidence>
<proteinExistence type="predicted"/>
<feature type="compositionally biased region" description="Pro residues" evidence="1">
    <location>
        <begin position="70"/>
        <end position="81"/>
    </location>
</feature>
<organism evidence="3">
    <name type="scientific">Davidia involucrata</name>
    <name type="common">Dove tree</name>
    <dbReference type="NCBI Taxonomy" id="16924"/>
    <lineage>
        <taxon>Eukaryota</taxon>
        <taxon>Viridiplantae</taxon>
        <taxon>Streptophyta</taxon>
        <taxon>Embryophyta</taxon>
        <taxon>Tracheophyta</taxon>
        <taxon>Spermatophyta</taxon>
        <taxon>Magnoliopsida</taxon>
        <taxon>eudicotyledons</taxon>
        <taxon>Gunneridae</taxon>
        <taxon>Pentapetalae</taxon>
        <taxon>asterids</taxon>
        <taxon>Cornales</taxon>
        <taxon>Nyssaceae</taxon>
        <taxon>Davidia</taxon>
    </lineage>
</organism>
<feature type="compositionally biased region" description="Basic and acidic residues" evidence="1">
    <location>
        <begin position="34"/>
        <end position="44"/>
    </location>
</feature>
<sequence>MVQRKVPNKLGIQADHVKSEKRLGNLKPSSYQHQDGKNRGADLKKKMKKSRSFKRSDFESLRSPTLRPQPGKPPPPPPPLDVPATAASPQKQSPIKASDGSPNYMKSTSSFDARKERTQVSSRNFQTATYSKSPSTKNSDNSKLSSASGHKMGRTSLPRTSSLKLVRTLTKSPSFKPVRAMVKKSSQVALCEDLNVKKATCSSTLKNSKFPSYLTLNPGGTESEGTSAMKVCPYTYCSLNGHHHPPLPPLKCFLSARRHMLKTQKSVKLGCLSPRRAKPSDDGILKEIDERPAIQEPDLNSSVINPLIQEESMDFFIEIYIKNREDSADTIGRCKHNGDDQDTPDFSVNDIIMPSVDDSAAEHGDRQVMENLSDAEASDMEWEEGPYSAPYLDDEIDHSIQTNNKSDLESGYSLEADNPSFHDEPIFKSDDIVSSCINENPANEVLQESVSFDSMFCDSDSESDGSYQNLESDESIQVFDNQSPDQLSPTHDASEELTTTEERDRNTELDDCVGTAITLATIKGSTEQPTAAGEEKNGASEADDEIPRMNLQVGDDKTEYTSGIEDEVLTDHQENEDLQESNATVLQGNHQQSDLSHDFTGQDQDKTYKDYTASHNIIEVEQFYAAIGKCQFGEEVFDESLLPRTKDSDADPNRLEQELPTADAVDGMEEGKQVDAAKSTLQVTFDLLQGISEADQDTTEEDDGKSQIDAIAQDSKSNQAFADEGLSAETQDDSSDKQSQSNNVAENQKESEKDRDAVEKFKILSSLNSQDHTHSGINEFRLEENSNQDVDKMEVEERTKSDAEETCPTAKITTGTETKNALLHAGSNSNQELLKTCSNPRGTIRFKRPIEDSDETREFNPREPNYLPVEPDPEAEKVDLRHQMMDDKKNAEEWMLDYALQQTVTKLAPARKRKVALLVEAFETVMPIPKYETRLRHTSAAFAHARPIQACN</sequence>
<feature type="region of interest" description="Disordered" evidence="1">
    <location>
        <begin position="725"/>
        <end position="790"/>
    </location>
</feature>
<dbReference type="EMBL" id="GHES01001528">
    <property type="protein sequence ID" value="MPA32087.1"/>
    <property type="molecule type" value="Transcribed_RNA"/>
</dbReference>
<evidence type="ECO:0000313" key="3">
    <source>
        <dbReference type="EMBL" id="MPA32087.1"/>
    </source>
</evidence>